<evidence type="ECO:0000313" key="12">
    <source>
        <dbReference type="Proteomes" id="UP000273811"/>
    </source>
</evidence>
<dbReference type="EMBL" id="QYTU02000015">
    <property type="protein sequence ID" value="RWR11667.1"/>
    <property type="molecule type" value="Genomic_DNA"/>
</dbReference>
<evidence type="ECO:0000256" key="7">
    <source>
        <dbReference type="ARBA" id="ARBA00035120"/>
    </source>
</evidence>
<evidence type="ECO:0000256" key="6">
    <source>
        <dbReference type="ARBA" id="ARBA00023303"/>
    </source>
</evidence>
<comment type="caution">
    <text evidence="11">The sequence shown here is derived from an EMBL/GenBank/DDBJ whole genome shotgun (WGS) entry which is preliminary data.</text>
</comment>
<organism evidence="11 12">
    <name type="scientific">Siminovitchia fortis</name>
    <dbReference type="NCBI Taxonomy" id="254758"/>
    <lineage>
        <taxon>Bacteria</taxon>
        <taxon>Bacillati</taxon>
        <taxon>Bacillota</taxon>
        <taxon>Bacilli</taxon>
        <taxon>Bacillales</taxon>
        <taxon>Bacillaceae</taxon>
        <taxon>Siminovitchia</taxon>
    </lineage>
</organism>
<reference evidence="11" key="1">
    <citation type="submission" date="2018-12" db="EMBL/GenBank/DDBJ databases">
        <authorList>
            <person name="Sun L."/>
            <person name="Chen Z."/>
        </authorList>
    </citation>
    <scope>NUCLEOTIDE SEQUENCE [LARGE SCALE GENOMIC DNA]</scope>
    <source>
        <strain evidence="11">DSM 16012</strain>
    </source>
</reference>
<comment type="function">
    <text evidence="9 10">Fluoride-specific ion channel. Important for reducing fluoride concentration in the cell, thus reducing its toxicity.</text>
</comment>
<dbReference type="RefSeq" id="WP_120072419.1">
    <property type="nucleotide sequence ID" value="NZ_CP126113.1"/>
</dbReference>
<evidence type="ECO:0000313" key="11">
    <source>
        <dbReference type="EMBL" id="RWR11667.1"/>
    </source>
</evidence>
<proteinExistence type="inferred from homology"/>
<feature type="binding site" evidence="10">
    <location>
        <position position="74"/>
    </location>
    <ligand>
        <name>Na(+)</name>
        <dbReference type="ChEBI" id="CHEBI:29101"/>
        <note>structural</note>
    </ligand>
</feature>
<dbReference type="GO" id="GO:0140114">
    <property type="term" value="P:cellular detoxification of fluoride"/>
    <property type="evidence" value="ECO:0007669"/>
    <property type="project" value="UniProtKB-UniRule"/>
</dbReference>
<dbReference type="HAMAP" id="MF_00454">
    <property type="entry name" value="FluC"/>
    <property type="match status" value="1"/>
</dbReference>
<feature type="transmembrane region" description="Helical" evidence="10">
    <location>
        <begin position="5"/>
        <end position="25"/>
    </location>
</feature>
<dbReference type="NCBIfam" id="TIGR00494">
    <property type="entry name" value="crcB"/>
    <property type="match status" value="1"/>
</dbReference>
<feature type="binding site" evidence="10">
    <location>
        <position position="77"/>
    </location>
    <ligand>
        <name>Na(+)</name>
        <dbReference type="ChEBI" id="CHEBI:29101"/>
        <note>structural</note>
    </ligand>
</feature>
<dbReference type="Proteomes" id="UP000273811">
    <property type="component" value="Unassembled WGS sequence"/>
</dbReference>
<protein>
    <recommendedName>
        <fullName evidence="10">Fluoride-specific ion channel FluC</fullName>
    </recommendedName>
</protein>
<dbReference type="PANTHER" id="PTHR28259">
    <property type="entry name" value="FLUORIDE EXPORT PROTEIN 1-RELATED"/>
    <property type="match status" value="1"/>
</dbReference>
<dbReference type="GO" id="GO:0062054">
    <property type="term" value="F:fluoride channel activity"/>
    <property type="evidence" value="ECO:0007669"/>
    <property type="project" value="UniProtKB-UniRule"/>
</dbReference>
<keyword evidence="5 10" id="KW-0472">Membrane</keyword>
<evidence type="ECO:0000256" key="9">
    <source>
        <dbReference type="ARBA" id="ARBA00049940"/>
    </source>
</evidence>
<comment type="catalytic activity">
    <reaction evidence="8">
        <text>fluoride(in) = fluoride(out)</text>
        <dbReference type="Rhea" id="RHEA:76159"/>
        <dbReference type="ChEBI" id="CHEBI:17051"/>
    </reaction>
    <physiologicalReaction direction="left-to-right" evidence="8">
        <dbReference type="Rhea" id="RHEA:76160"/>
    </physiologicalReaction>
</comment>
<keyword evidence="3 10" id="KW-0812">Transmembrane</keyword>
<accession>A0A443IU75</accession>
<dbReference type="AlphaFoldDB" id="A0A443IU75"/>
<feature type="transmembrane region" description="Helical" evidence="10">
    <location>
        <begin position="64"/>
        <end position="83"/>
    </location>
</feature>
<dbReference type="Pfam" id="PF02537">
    <property type="entry name" value="CRCB"/>
    <property type="match status" value="1"/>
</dbReference>
<feature type="transmembrane region" description="Helical" evidence="10">
    <location>
        <begin position="95"/>
        <end position="119"/>
    </location>
</feature>
<comment type="similarity">
    <text evidence="7 10">Belongs to the fluoride channel Fluc/FEX (TC 1.A.43) family.</text>
</comment>
<keyword evidence="10" id="KW-0406">Ion transport</keyword>
<dbReference type="GO" id="GO:0005886">
    <property type="term" value="C:plasma membrane"/>
    <property type="evidence" value="ECO:0007669"/>
    <property type="project" value="UniProtKB-SubCell"/>
</dbReference>
<gene>
    <name evidence="10 11" type="primary">crcB</name>
    <name evidence="10" type="synonym">fluC</name>
    <name evidence="11" type="ORF">D4N35_008390</name>
</gene>
<keyword evidence="10" id="KW-0813">Transport</keyword>
<keyword evidence="2 10" id="KW-1003">Cell membrane</keyword>
<keyword evidence="12" id="KW-1185">Reference proteome</keyword>
<comment type="subcellular location">
    <subcellularLocation>
        <location evidence="1 10">Cell membrane</location>
        <topology evidence="1 10">Multi-pass membrane protein</topology>
    </subcellularLocation>
</comment>
<dbReference type="InterPro" id="IPR003691">
    <property type="entry name" value="FluC"/>
</dbReference>
<name>A0A443IU75_9BACI</name>
<evidence type="ECO:0000256" key="3">
    <source>
        <dbReference type="ARBA" id="ARBA00022692"/>
    </source>
</evidence>
<evidence type="ECO:0000256" key="8">
    <source>
        <dbReference type="ARBA" id="ARBA00035585"/>
    </source>
</evidence>
<keyword evidence="10" id="KW-0479">Metal-binding</keyword>
<dbReference type="PANTHER" id="PTHR28259:SF1">
    <property type="entry name" value="FLUORIDE EXPORT PROTEIN 1-RELATED"/>
    <property type="match status" value="1"/>
</dbReference>
<evidence type="ECO:0000256" key="2">
    <source>
        <dbReference type="ARBA" id="ARBA00022475"/>
    </source>
</evidence>
<evidence type="ECO:0000256" key="10">
    <source>
        <dbReference type="HAMAP-Rule" id="MF_00454"/>
    </source>
</evidence>
<keyword evidence="6 10" id="KW-0407">Ion channel</keyword>
<evidence type="ECO:0000256" key="4">
    <source>
        <dbReference type="ARBA" id="ARBA00022989"/>
    </source>
</evidence>
<evidence type="ECO:0000256" key="5">
    <source>
        <dbReference type="ARBA" id="ARBA00023136"/>
    </source>
</evidence>
<sequence>MNYLAVGIGGMAGSIIRYLISLYSINLWSGSFPYGTFTANMCGCFILGLLTGLNEKKEMIPKTIMLGLGTGMIGSLTTFSAFSVETVQLYESSSIYIAGLYVLLSAVFGLLLAWSGFYIGQKGSEKVVVNK</sequence>
<keyword evidence="10" id="KW-0915">Sodium</keyword>
<dbReference type="GO" id="GO:0046872">
    <property type="term" value="F:metal ion binding"/>
    <property type="evidence" value="ECO:0007669"/>
    <property type="project" value="UniProtKB-KW"/>
</dbReference>
<keyword evidence="4 10" id="KW-1133">Transmembrane helix</keyword>
<dbReference type="OrthoDB" id="9799631at2"/>
<evidence type="ECO:0000256" key="1">
    <source>
        <dbReference type="ARBA" id="ARBA00004651"/>
    </source>
</evidence>
<comment type="activity regulation">
    <text evidence="10">Na(+) is not transported, but it plays an essential structural role and its presence is essential for fluoride channel function.</text>
</comment>
<feature type="transmembrane region" description="Helical" evidence="10">
    <location>
        <begin position="31"/>
        <end position="52"/>
    </location>
</feature>